<organism evidence="1">
    <name type="scientific">Streptomyces sp. CMC78</name>
    <dbReference type="NCBI Taxonomy" id="3231512"/>
    <lineage>
        <taxon>Bacteria</taxon>
        <taxon>Bacillati</taxon>
        <taxon>Actinomycetota</taxon>
        <taxon>Actinomycetes</taxon>
        <taxon>Kitasatosporales</taxon>
        <taxon>Streptomycetaceae</taxon>
        <taxon>Streptomyces</taxon>
    </lineage>
</organism>
<dbReference type="KEGG" id="stcm:SCMC78_43360"/>
<proteinExistence type="predicted"/>
<name>A0AB33KG40_9ACTN</name>
<protein>
    <submittedName>
        <fullName evidence="1">Uncharacterized protein</fullName>
    </submittedName>
</protein>
<evidence type="ECO:0000313" key="1">
    <source>
        <dbReference type="EMBL" id="BFP54529.1"/>
    </source>
</evidence>
<gene>
    <name evidence="1" type="ORF">SCMC78_43360</name>
</gene>
<dbReference type="AlphaFoldDB" id="A0AB33KG40"/>
<reference evidence="1" key="1">
    <citation type="submission" date="2024-07" db="EMBL/GenBank/DDBJ databases">
        <title>Complete genome sequences of cellulolytic bacteria, Kitasatospora sp. CMC57 and Streptomyces sp. CMC78, isolated from Japanese agricultural soil.</title>
        <authorList>
            <person name="Hashimoto T."/>
            <person name="Ito M."/>
            <person name="Iwamoto M."/>
            <person name="Fukahori D."/>
            <person name="Shoda T."/>
            <person name="Sakoda M."/>
            <person name="Morohoshi T."/>
            <person name="Mitsuboshi M."/>
            <person name="Nishizawa T."/>
        </authorList>
    </citation>
    <scope>NUCLEOTIDE SEQUENCE</scope>
    <source>
        <strain evidence="1">CMC78</strain>
    </source>
</reference>
<accession>A0AB33KG40</accession>
<sequence>MPTADSAAQVTHALPKDPLTMLLPATGAEARWTQGLDTFGQQVAHTVMASCASKGGFDLTQDAPPPAFIRLFELPDLDFIARHGFSHSAEVPLPAAPAATGRSGSPDEVRRCQDEGAAAVGVLRGTYASLQAAWFKELGSLNDDPATVEALAALPDCLAGHDIEVSDEDGFFRHTDTRLQSVAPADLPRENRVLGSAYADCMRPVEAVREPIRERLRTDFLADHAAELDTLRETLVPSLRGAEEQHGVRLSFPAP</sequence>
<dbReference type="EMBL" id="AP035884">
    <property type="protein sequence ID" value="BFP54529.1"/>
    <property type="molecule type" value="Genomic_DNA"/>
</dbReference>